<keyword evidence="4" id="KW-1185">Reference proteome</keyword>
<evidence type="ECO:0000313" key="4">
    <source>
        <dbReference type="Proteomes" id="UP000283805"/>
    </source>
</evidence>
<dbReference type="RefSeq" id="WP_120245426.1">
    <property type="nucleotide sequence ID" value="NZ_RAPO01000003.1"/>
</dbReference>
<protein>
    <submittedName>
        <fullName evidence="3">TorA maturation chaperone TorD</fullName>
    </submittedName>
</protein>
<keyword evidence="1" id="KW-0143">Chaperone</keyword>
<dbReference type="InterPro" id="IPR020945">
    <property type="entry name" value="DMSO/NO3_reduct_chaperone"/>
</dbReference>
<dbReference type="InterPro" id="IPR050289">
    <property type="entry name" value="TorD/DmsD_chaperones"/>
</dbReference>
<feature type="region of interest" description="Disordered" evidence="2">
    <location>
        <begin position="1"/>
        <end position="47"/>
    </location>
</feature>
<dbReference type="AlphaFoldDB" id="A0A3R7DXR2"/>
<dbReference type="Pfam" id="PF02613">
    <property type="entry name" value="Nitrate_red_del"/>
    <property type="match status" value="1"/>
</dbReference>
<proteinExistence type="predicted"/>
<feature type="compositionally biased region" description="Gly residues" evidence="2">
    <location>
        <begin position="278"/>
        <end position="292"/>
    </location>
</feature>
<accession>A0A3R7DXR2</accession>
<dbReference type="InterPro" id="IPR036411">
    <property type="entry name" value="TorD-like_sf"/>
</dbReference>
<dbReference type="SUPFAM" id="SSF89155">
    <property type="entry name" value="TorD-like"/>
    <property type="match status" value="1"/>
</dbReference>
<feature type="region of interest" description="Disordered" evidence="2">
    <location>
        <begin position="273"/>
        <end position="332"/>
    </location>
</feature>
<dbReference type="Proteomes" id="UP000283805">
    <property type="component" value="Unassembled WGS sequence"/>
</dbReference>
<dbReference type="OrthoDB" id="320758at2157"/>
<gene>
    <name evidence="3" type="ORF">ATJ93_3029</name>
</gene>
<evidence type="ECO:0000256" key="2">
    <source>
        <dbReference type="SAM" id="MobiDB-lite"/>
    </source>
</evidence>
<feature type="compositionally biased region" description="Acidic residues" evidence="2">
    <location>
        <begin position="20"/>
        <end position="30"/>
    </location>
</feature>
<dbReference type="Gene3D" id="1.10.3480.10">
    <property type="entry name" value="TorD-like"/>
    <property type="match status" value="1"/>
</dbReference>
<organism evidence="3 4">
    <name type="scientific">Halopiger aswanensis</name>
    <dbReference type="NCBI Taxonomy" id="148449"/>
    <lineage>
        <taxon>Archaea</taxon>
        <taxon>Methanobacteriati</taxon>
        <taxon>Methanobacteriota</taxon>
        <taxon>Stenosarchaea group</taxon>
        <taxon>Halobacteria</taxon>
        <taxon>Halobacteriales</taxon>
        <taxon>Natrialbaceae</taxon>
        <taxon>Halopiger</taxon>
    </lineage>
</organism>
<dbReference type="EMBL" id="RAPO01000003">
    <property type="protein sequence ID" value="RKD93405.1"/>
    <property type="molecule type" value="Genomic_DNA"/>
</dbReference>
<evidence type="ECO:0000256" key="1">
    <source>
        <dbReference type="ARBA" id="ARBA00023186"/>
    </source>
</evidence>
<comment type="caution">
    <text evidence="3">The sequence shown here is derived from an EMBL/GenBank/DDBJ whole genome shotgun (WGS) entry which is preliminary data.</text>
</comment>
<name>A0A3R7DXR2_9EURY</name>
<dbReference type="PANTHER" id="PTHR34227">
    <property type="entry name" value="CHAPERONE PROTEIN YCDY"/>
    <property type="match status" value="1"/>
</dbReference>
<reference evidence="3 4" key="1">
    <citation type="submission" date="2018-09" db="EMBL/GenBank/DDBJ databases">
        <title>Genomic Encyclopedia of Archaeal and Bacterial Type Strains, Phase II (KMG-II): from individual species to whole genera.</title>
        <authorList>
            <person name="Goeker M."/>
        </authorList>
    </citation>
    <scope>NUCLEOTIDE SEQUENCE [LARGE SCALE GENOMIC DNA]</scope>
    <source>
        <strain evidence="3 4">DSM 13151</strain>
    </source>
</reference>
<evidence type="ECO:0000313" key="3">
    <source>
        <dbReference type="EMBL" id="RKD93405.1"/>
    </source>
</evidence>
<dbReference type="PANTHER" id="PTHR34227:SF1">
    <property type="entry name" value="DIMETHYL SULFOXIDE REDUCTASE CHAPERONE-RELATED"/>
    <property type="match status" value="1"/>
</dbReference>
<sequence length="332" mass="34975">MSEHANTILGGPPSAGGADGSDDGTDESPPADDRSPAVATEPPGDLETAVHRSRLYSLCSLGFDRPGDDFAAAREAGAYDEDLCESAAAIGEDVAAAAAAVADALEDADHRTLHDQWASLFGVEEGVTVSPYELTYLPGPLMTNVRRLADISGFYEAFDLDIAEGKTDRGDHVCFLAEFLSHLSHREAALRLEGDDEGVAVVVDARRSFLEDHLGRWYWRFADEVGAHDDGEPAVYAALAELLAALVEREVERLDLEPDWVPDDPQVTEWNEDVFGDTGRGCGGCGVDAGGPGPSPSPSDVESDRVLGKGSNPDLDPGPVSDVGKPGDADGS</sequence>